<dbReference type="SMART" id="SM00354">
    <property type="entry name" value="HTH_LACI"/>
    <property type="match status" value="1"/>
</dbReference>
<dbReference type="Gene3D" id="1.10.260.40">
    <property type="entry name" value="lambda repressor-like DNA-binding domains"/>
    <property type="match status" value="1"/>
</dbReference>
<evidence type="ECO:0000256" key="4">
    <source>
        <dbReference type="SAM" id="MobiDB-lite"/>
    </source>
</evidence>
<keyword evidence="3" id="KW-0804">Transcription</keyword>
<dbReference type="PANTHER" id="PTHR30146">
    <property type="entry name" value="LACI-RELATED TRANSCRIPTIONAL REPRESSOR"/>
    <property type="match status" value="1"/>
</dbReference>
<evidence type="ECO:0000256" key="2">
    <source>
        <dbReference type="ARBA" id="ARBA00023125"/>
    </source>
</evidence>
<dbReference type="SUPFAM" id="SSF53822">
    <property type="entry name" value="Periplasmic binding protein-like I"/>
    <property type="match status" value="1"/>
</dbReference>
<dbReference type="CDD" id="cd06288">
    <property type="entry name" value="PBP1_sucrose_transcription_regulator"/>
    <property type="match status" value="1"/>
</dbReference>
<proteinExistence type="predicted"/>
<keyword evidence="1" id="KW-0805">Transcription regulation</keyword>
<dbReference type="Proteomes" id="UP001157379">
    <property type="component" value="Unassembled WGS sequence"/>
</dbReference>
<dbReference type="InterPro" id="IPR028082">
    <property type="entry name" value="Peripla_BP_I"/>
</dbReference>
<gene>
    <name evidence="7" type="ORF">OB936_09945</name>
    <name evidence="6" type="ORF">OB951_10400</name>
</gene>
<dbReference type="SUPFAM" id="SSF47413">
    <property type="entry name" value="lambda repressor-like DNA-binding domains"/>
    <property type="match status" value="1"/>
</dbReference>
<evidence type="ECO:0000313" key="7">
    <source>
        <dbReference type="EMBL" id="MDH7900507.1"/>
    </source>
</evidence>
<reference evidence="6" key="1">
    <citation type="submission" date="2022-09" db="EMBL/GenBank/DDBJ databases">
        <authorList>
            <person name="Orihara K."/>
        </authorList>
    </citation>
    <scope>NUCLEOTIDE SEQUENCE</scope>
    <source>
        <strain evidence="7">YIT 13057</strain>
        <strain evidence="6">YIT 13062</strain>
    </source>
</reference>
<evidence type="ECO:0000313" key="6">
    <source>
        <dbReference type="EMBL" id="MDH7890994.1"/>
    </source>
</evidence>
<dbReference type="GO" id="GO:0003700">
    <property type="term" value="F:DNA-binding transcription factor activity"/>
    <property type="evidence" value="ECO:0007669"/>
    <property type="project" value="TreeGrafter"/>
</dbReference>
<protein>
    <submittedName>
        <fullName evidence="6">LacI family DNA-binding transcriptional regulator</fullName>
    </submittedName>
</protein>
<feature type="region of interest" description="Disordered" evidence="4">
    <location>
        <begin position="1"/>
        <end position="32"/>
    </location>
</feature>
<feature type="compositionally biased region" description="Polar residues" evidence="4">
    <location>
        <begin position="1"/>
        <end position="16"/>
    </location>
</feature>
<evidence type="ECO:0000256" key="3">
    <source>
        <dbReference type="ARBA" id="ARBA00023163"/>
    </source>
</evidence>
<dbReference type="RefSeq" id="WP_226594532.1">
    <property type="nucleotide sequence ID" value="NZ_CP026729.1"/>
</dbReference>
<dbReference type="InterPro" id="IPR046335">
    <property type="entry name" value="LacI/GalR-like_sensor"/>
</dbReference>
<dbReference type="AlphaFoldDB" id="A0AA43P9X9"/>
<sequence>MIGSMNNLQQKDVFQESQRSKQSVSKKSRSKRVTLQQVADAAGVSRSAASFVMTGRTDQRISEATIKKVRKAAADLSYRPNLTAKTLRTGKSGTVGLVSDFIGTTSHANSMVMGALDVLRDKGKLLFTVDTQGDADVESKSIKALLDRQVDGVIYAAMFTREAKVPAVLRTVPTVLLNCLDETDDGRADSAFSSVVPDEYQAGCDASRLLLEAGHTDRIVFAGCFPEGVVGGVRWGSWGSWALPQRLQGINDTLRLAGYELFAHFEATEWEIDSGRTIAHQVLASCSRRDELPTAIICVNDAVAFGMMQVLLSEGVRIPEDVSLISFDGSDWAAAMLPPITTLRLPQLEMGSAAARMLLEQKEPAQRVRISMPLVQGATVSSPRK</sequence>
<dbReference type="EMBL" id="JAOPMD010000030">
    <property type="protein sequence ID" value="MDH7900507.1"/>
    <property type="molecule type" value="Genomic_DNA"/>
</dbReference>
<keyword evidence="2 6" id="KW-0238">DNA-binding</keyword>
<dbReference type="Pfam" id="PF13377">
    <property type="entry name" value="Peripla_BP_3"/>
    <property type="match status" value="1"/>
</dbReference>
<dbReference type="PANTHER" id="PTHR30146:SF109">
    <property type="entry name" value="HTH-TYPE TRANSCRIPTIONAL REGULATOR GALS"/>
    <property type="match status" value="1"/>
</dbReference>
<accession>A0AA43P9X9</accession>
<name>A0AA43P9X9_9BIFI</name>
<organism evidence="6 8">
    <name type="scientific">Bifidobacterium catenulatum subsp. kashiwanohense</name>
    <dbReference type="NCBI Taxonomy" id="630129"/>
    <lineage>
        <taxon>Bacteria</taxon>
        <taxon>Bacillati</taxon>
        <taxon>Actinomycetota</taxon>
        <taxon>Actinomycetes</taxon>
        <taxon>Bifidobacteriales</taxon>
        <taxon>Bifidobacteriaceae</taxon>
        <taxon>Bifidobacterium</taxon>
    </lineage>
</organism>
<dbReference type="InterPro" id="IPR000843">
    <property type="entry name" value="HTH_LacI"/>
</dbReference>
<evidence type="ECO:0000313" key="8">
    <source>
        <dbReference type="Proteomes" id="UP001161916"/>
    </source>
</evidence>
<evidence type="ECO:0000256" key="1">
    <source>
        <dbReference type="ARBA" id="ARBA00023015"/>
    </source>
</evidence>
<dbReference type="Gene3D" id="3.40.50.2300">
    <property type="match status" value="2"/>
</dbReference>
<reference evidence="6" key="2">
    <citation type="journal article" date="2023" name="Gut Microbes">
        <title>Characterization of Bifidobacterium kashiwanohense that utilizes both milk- and plant-derived oligosaccharides.</title>
        <authorList>
            <person name="Orihara K."/>
            <person name="Yahagi K."/>
            <person name="Saito Y."/>
            <person name="Watanabe Y."/>
            <person name="Sasai T."/>
            <person name="Hara T."/>
            <person name="Tsukuda N."/>
            <person name="Oki K."/>
            <person name="Fujimoto J."/>
            <person name="Matsuki T."/>
        </authorList>
    </citation>
    <scope>NUCLEOTIDE SEQUENCE</scope>
    <source>
        <strain evidence="7">YIT 13057</strain>
        <strain evidence="6">YIT 13062</strain>
    </source>
</reference>
<feature type="domain" description="HTH lacI-type" evidence="5">
    <location>
        <begin position="33"/>
        <end position="89"/>
    </location>
</feature>
<dbReference type="GO" id="GO:0000976">
    <property type="term" value="F:transcription cis-regulatory region binding"/>
    <property type="evidence" value="ECO:0007669"/>
    <property type="project" value="TreeGrafter"/>
</dbReference>
<dbReference type="EMBL" id="JAOPMH010000020">
    <property type="protein sequence ID" value="MDH7890994.1"/>
    <property type="molecule type" value="Genomic_DNA"/>
</dbReference>
<dbReference type="InterPro" id="IPR010982">
    <property type="entry name" value="Lambda_DNA-bd_dom_sf"/>
</dbReference>
<dbReference type="Proteomes" id="UP001161916">
    <property type="component" value="Unassembled WGS sequence"/>
</dbReference>
<dbReference type="PROSITE" id="PS50932">
    <property type="entry name" value="HTH_LACI_2"/>
    <property type="match status" value="1"/>
</dbReference>
<dbReference type="Pfam" id="PF00356">
    <property type="entry name" value="LacI"/>
    <property type="match status" value="1"/>
</dbReference>
<comment type="caution">
    <text evidence="6">The sequence shown here is derived from an EMBL/GenBank/DDBJ whole genome shotgun (WGS) entry which is preliminary data.</text>
</comment>
<evidence type="ECO:0000259" key="5">
    <source>
        <dbReference type="PROSITE" id="PS50932"/>
    </source>
</evidence>